<evidence type="ECO:0000256" key="1">
    <source>
        <dbReference type="SAM" id="MobiDB-lite"/>
    </source>
</evidence>
<gene>
    <name evidence="2" type="ORF">AVDCRST_MAG68-585</name>
</gene>
<dbReference type="AlphaFoldDB" id="A0A6J4KD78"/>
<reference evidence="2" key="1">
    <citation type="submission" date="2020-02" db="EMBL/GenBank/DDBJ databases">
        <authorList>
            <person name="Meier V. D."/>
        </authorList>
    </citation>
    <scope>NUCLEOTIDE SEQUENCE</scope>
    <source>
        <strain evidence="2">AVDCRST_MAG68</strain>
    </source>
</reference>
<feature type="region of interest" description="Disordered" evidence="1">
    <location>
        <begin position="167"/>
        <end position="209"/>
    </location>
</feature>
<feature type="non-terminal residue" evidence="2">
    <location>
        <position position="285"/>
    </location>
</feature>
<name>A0A6J4KD78_9BACT</name>
<protein>
    <submittedName>
        <fullName evidence="2">Uncharacterized protein</fullName>
    </submittedName>
</protein>
<feature type="region of interest" description="Disordered" evidence="1">
    <location>
        <begin position="85"/>
        <end position="107"/>
    </location>
</feature>
<feature type="compositionally biased region" description="Basic residues" evidence="1">
    <location>
        <begin position="1"/>
        <end position="13"/>
    </location>
</feature>
<sequence length="285" mass="30359">VHTRTPHLARRRAVRDGPPVPRDGRAPSLAGADGGGRAGHAEARLVPAASVAAAAGARRDRHGRVRPHGAPAGLLLRKPAVDGRRGGVRLGRAPARRPARGARDAALSARCHAPAGGRGGRCGAARVRLGAPPGDRRSRAVLRVPLPHLGPVPGEWLRLVRAARHPVRGRRRPHGGRQHLQRARVERPEPLRGNGAAAGAGRLRLPGGRGRAGRLRHPLLRAPPHPPRGLLRRNAAPGPLHVRQRLRGGWRRVVGLRGGAGRVRPGRLAIPHPARRSQPRRCGRL</sequence>
<feature type="region of interest" description="Disordered" evidence="1">
    <location>
        <begin position="264"/>
        <end position="285"/>
    </location>
</feature>
<feature type="compositionally biased region" description="Basic residues" evidence="1">
    <location>
        <begin position="167"/>
        <end position="182"/>
    </location>
</feature>
<feature type="compositionally biased region" description="Basic residues" evidence="1">
    <location>
        <begin position="273"/>
        <end position="285"/>
    </location>
</feature>
<feature type="compositionally biased region" description="Low complexity" evidence="1">
    <location>
        <begin position="191"/>
        <end position="206"/>
    </location>
</feature>
<dbReference type="EMBL" id="CADCTW010000032">
    <property type="protein sequence ID" value="CAA9302619.1"/>
    <property type="molecule type" value="Genomic_DNA"/>
</dbReference>
<feature type="region of interest" description="Disordered" evidence="1">
    <location>
        <begin position="1"/>
        <end position="39"/>
    </location>
</feature>
<feature type="non-terminal residue" evidence="2">
    <location>
        <position position="1"/>
    </location>
</feature>
<organism evidence="2">
    <name type="scientific">uncultured Gemmatimonadota bacterium</name>
    <dbReference type="NCBI Taxonomy" id="203437"/>
    <lineage>
        <taxon>Bacteria</taxon>
        <taxon>Pseudomonadati</taxon>
        <taxon>Gemmatimonadota</taxon>
        <taxon>environmental samples</taxon>
    </lineage>
</organism>
<accession>A0A6J4KD78</accession>
<evidence type="ECO:0000313" key="2">
    <source>
        <dbReference type="EMBL" id="CAA9302619.1"/>
    </source>
</evidence>
<proteinExistence type="predicted"/>